<dbReference type="Gene3D" id="2.60.120.260">
    <property type="entry name" value="Galactose-binding domain-like"/>
    <property type="match status" value="2"/>
</dbReference>
<dbReference type="InterPro" id="IPR008928">
    <property type="entry name" value="6-hairpin_glycosidase_sf"/>
</dbReference>
<feature type="domain" description="Alpha-L-rhamnosidase six-hairpin glycosidase" evidence="2">
    <location>
        <begin position="492"/>
        <end position="810"/>
    </location>
</feature>
<gene>
    <name evidence="4" type="ORF">DFP97_113150</name>
</gene>
<feature type="domain" description="Alpha-L-rhamnosidase C-terminal" evidence="3">
    <location>
        <begin position="822"/>
        <end position="892"/>
    </location>
</feature>
<dbReference type="GO" id="GO:0005975">
    <property type="term" value="P:carbohydrate metabolic process"/>
    <property type="evidence" value="ECO:0007669"/>
    <property type="project" value="InterPro"/>
</dbReference>
<dbReference type="InterPro" id="IPR035396">
    <property type="entry name" value="Bac_rhamnosid6H"/>
</dbReference>
<comment type="caution">
    <text evidence="4">The sequence shown here is derived from an EMBL/GenBank/DDBJ whole genome shotgun (WGS) entry which is preliminary data.</text>
</comment>
<dbReference type="SUPFAM" id="SSF48208">
    <property type="entry name" value="Six-hairpin glycosidases"/>
    <property type="match status" value="1"/>
</dbReference>
<dbReference type="Pfam" id="PF17390">
    <property type="entry name" value="Bac_rhamnosid_C"/>
    <property type="match status" value="1"/>
</dbReference>
<evidence type="ECO:0000313" key="4">
    <source>
        <dbReference type="EMBL" id="RCW43477.1"/>
    </source>
</evidence>
<dbReference type="AlphaFoldDB" id="A0A368VSN3"/>
<dbReference type="RefSeq" id="WP_114382058.1">
    <property type="nucleotide sequence ID" value="NZ_QPJD01000013.1"/>
</dbReference>
<protein>
    <submittedName>
        <fullName evidence="4">Alpha-L-rhamnosidase-like protein</fullName>
    </submittedName>
</protein>
<reference evidence="4 5" key="1">
    <citation type="submission" date="2018-07" db="EMBL/GenBank/DDBJ databases">
        <title>Genomic Encyclopedia of Type Strains, Phase III (KMG-III): the genomes of soil and plant-associated and newly described type strains.</title>
        <authorList>
            <person name="Whitman W."/>
        </authorList>
    </citation>
    <scope>NUCLEOTIDE SEQUENCE [LARGE SCALE GENOMIC DNA]</scope>
    <source>
        <strain evidence="4 5">CECT 7506</strain>
    </source>
</reference>
<accession>A0A368VSN3</accession>
<dbReference type="InterPro" id="IPR035398">
    <property type="entry name" value="Bac_rhamnosid_C"/>
</dbReference>
<evidence type="ECO:0000259" key="2">
    <source>
        <dbReference type="Pfam" id="PF17389"/>
    </source>
</evidence>
<evidence type="ECO:0000313" key="5">
    <source>
        <dbReference type="Proteomes" id="UP000252415"/>
    </source>
</evidence>
<dbReference type="Gene3D" id="2.60.420.10">
    <property type="entry name" value="Maltose phosphorylase, domain 3"/>
    <property type="match status" value="1"/>
</dbReference>
<dbReference type="PANTHER" id="PTHR34987">
    <property type="entry name" value="C, PUTATIVE (AFU_ORTHOLOGUE AFUA_3G02880)-RELATED"/>
    <property type="match status" value="1"/>
</dbReference>
<feature type="domain" description="Bacterial alpha-L-rhamnosidase N-terminal" evidence="1">
    <location>
        <begin position="161"/>
        <end position="311"/>
    </location>
</feature>
<dbReference type="Proteomes" id="UP000252415">
    <property type="component" value="Unassembled WGS sequence"/>
</dbReference>
<evidence type="ECO:0000259" key="3">
    <source>
        <dbReference type="Pfam" id="PF17390"/>
    </source>
</evidence>
<keyword evidence="5" id="KW-1185">Reference proteome</keyword>
<organism evidence="4 5">
    <name type="scientific">Paenibacillus prosopidis</name>
    <dbReference type="NCBI Taxonomy" id="630520"/>
    <lineage>
        <taxon>Bacteria</taxon>
        <taxon>Bacillati</taxon>
        <taxon>Bacillota</taxon>
        <taxon>Bacilli</taxon>
        <taxon>Bacillales</taxon>
        <taxon>Paenibacillaceae</taxon>
        <taxon>Paenibacillus</taxon>
    </lineage>
</organism>
<dbReference type="Pfam" id="PF17389">
    <property type="entry name" value="Bac_rhamnosid6H"/>
    <property type="match status" value="1"/>
</dbReference>
<dbReference type="InterPro" id="IPR012341">
    <property type="entry name" value="6hp_glycosidase-like_sf"/>
</dbReference>
<evidence type="ECO:0000259" key="1">
    <source>
        <dbReference type="Pfam" id="PF08531"/>
    </source>
</evidence>
<dbReference type="InterPro" id="IPR013737">
    <property type="entry name" value="Bac_rhamnosid_N"/>
</dbReference>
<dbReference type="Pfam" id="PF08531">
    <property type="entry name" value="Bac_rhamnosid_N"/>
    <property type="match status" value="1"/>
</dbReference>
<dbReference type="SUPFAM" id="SSF49785">
    <property type="entry name" value="Galactose-binding domain-like"/>
    <property type="match status" value="1"/>
</dbReference>
<dbReference type="PANTHER" id="PTHR34987:SF2">
    <property type="entry name" value="B, PUTATIVE (AFU_ORTHOLOGUE AFUA_7G05040)-RELATED"/>
    <property type="match status" value="1"/>
</dbReference>
<dbReference type="InterPro" id="IPR008979">
    <property type="entry name" value="Galactose-bd-like_sf"/>
</dbReference>
<dbReference type="OrthoDB" id="9815108at2"/>
<proteinExistence type="predicted"/>
<name>A0A368VSN3_9BACL</name>
<dbReference type="EMBL" id="QPJD01000013">
    <property type="protein sequence ID" value="RCW43477.1"/>
    <property type="molecule type" value="Genomic_DNA"/>
</dbReference>
<sequence length="904" mass="102678">MLGVWNAMIKTPFHQYYAVFSITGDAQNGNKLTMESEPHLNISYNNIRTNGNRLKASYTDENSQRQELELDFTGDTFSGSLGIPHFGPVAFTGEKGKGIPMAERLKLYGDKSVQENRFWKGQWIWDVHQPEPDIGLQQLLVYFRRSFHIAEGLTPKLFVDVTADSRYRLYVNGRSVAVGPCKGDGQTQYYETVDVTQYLQTGENVLAVKVLRLSSHQPVVTGESGPLSIWRSNAAGLLVEASLRDEYGAVLESLHSGREWRTFRHSGYRFVRKSMIQWVGGVEEVDGSGGPTQDWMKPGFDDTTWSHALPFAGTREDFGLLSPWNLVARPIPFLYEEERTFVKVTKAEGIDPEQAEKLLKTGSEPILSVAPGQKMMMELDAGELTTGYLTIAVNGGQGSVIRLMGSEGYEALDSNEFQRKKGARDDISGKLIGEFDTYHVAGDSNSRSSEVYEPFWFRTFRFVRIEIEAGEVPMELASIKYRETGYPLEVKARFESSDEELNTLWDLSIRTLKRCMHETYEDCPFYEQLQYSMDSRLMMLFTYYVSADDRMPRRTIDDFYRSRQPSGLLQSRFPSVEPQVIPSFALYWVDMLAEHYDFNGDLELIKTYRPAIIELMDWFHDRLTDDGIVGVTSHRYWTYFDWVDAWPRGAPPESMERPMYLLSLMYAASLRKAAGLLTLTGWNDAANEMTSRADRVCEAVRRLAWSEERQLFRDLPGMEIYSQHSQIMAVLSDTVTGEEARQLLERAMEEPIHRVTLPFSYLLMQALKKTGLQHRTFDMWDRWRAFARQGLTTLPEVEVNPRSDCHAWSAVPLAEFPASILGITPAEPGFATVKIEPQIGKLKWAKGSVPTAHGMVEVEWALNGNNFELLAKVPDGVTAQVKLPDGSVRPFQGEGRFQTDGITI</sequence>
<dbReference type="Gene3D" id="1.50.10.10">
    <property type="match status" value="1"/>
</dbReference>